<dbReference type="AlphaFoldDB" id="A0A412EXG8"/>
<dbReference type="RefSeq" id="WP_118399226.1">
    <property type="nucleotide sequence ID" value="NZ_QRUK01000034.1"/>
</dbReference>
<dbReference type="EMBL" id="QRUK01000034">
    <property type="protein sequence ID" value="RGR55656.1"/>
    <property type="molecule type" value="Genomic_DNA"/>
</dbReference>
<organism evidence="1 2">
    <name type="scientific">Dorea formicigenerans</name>
    <dbReference type="NCBI Taxonomy" id="39486"/>
    <lineage>
        <taxon>Bacteria</taxon>
        <taxon>Bacillati</taxon>
        <taxon>Bacillota</taxon>
        <taxon>Clostridia</taxon>
        <taxon>Lachnospirales</taxon>
        <taxon>Lachnospiraceae</taxon>
        <taxon>Dorea</taxon>
    </lineage>
</organism>
<gene>
    <name evidence="1" type="ORF">DWY33_13655</name>
</gene>
<evidence type="ECO:0000313" key="2">
    <source>
        <dbReference type="Proteomes" id="UP000283652"/>
    </source>
</evidence>
<sequence length="97" mass="10838">MKRKFEKIPKISVIFALFGVVGSERDFFKNAARRVGKNFSFPYRETAGRKAIFQSLVSRKRAETAAPIALLVSRRVGIFQFCGTDIAEGSQNAPPEL</sequence>
<name>A0A412EXG8_9FIRM</name>
<dbReference type="Proteomes" id="UP000283652">
    <property type="component" value="Unassembled WGS sequence"/>
</dbReference>
<reference evidence="1 2" key="1">
    <citation type="submission" date="2018-08" db="EMBL/GenBank/DDBJ databases">
        <title>A genome reference for cultivated species of the human gut microbiota.</title>
        <authorList>
            <person name="Zou Y."/>
            <person name="Xue W."/>
            <person name="Luo G."/>
        </authorList>
    </citation>
    <scope>NUCLEOTIDE SEQUENCE [LARGE SCALE GENOMIC DNA]</scope>
    <source>
        <strain evidence="1 2">AF25-11</strain>
    </source>
</reference>
<accession>A0A412EXG8</accession>
<proteinExistence type="predicted"/>
<protein>
    <submittedName>
        <fullName evidence="1">Uncharacterized protein</fullName>
    </submittedName>
</protein>
<comment type="caution">
    <text evidence="1">The sequence shown here is derived from an EMBL/GenBank/DDBJ whole genome shotgun (WGS) entry which is preliminary data.</text>
</comment>
<evidence type="ECO:0000313" key="1">
    <source>
        <dbReference type="EMBL" id="RGR55656.1"/>
    </source>
</evidence>